<name>A0A4P7SMW1_9CELL</name>
<dbReference type="InterPro" id="IPR053925">
    <property type="entry name" value="RecX_HTH_3rd"/>
</dbReference>
<gene>
    <name evidence="5" type="primary">recX</name>
    <name evidence="10" type="ORF">E5225_10525</name>
</gene>
<evidence type="ECO:0000313" key="10">
    <source>
        <dbReference type="EMBL" id="QCB93933.1"/>
    </source>
</evidence>
<organism evidence="10 11">
    <name type="scientific">Cellulomonas shaoxiangyii</name>
    <dbReference type="NCBI Taxonomy" id="2566013"/>
    <lineage>
        <taxon>Bacteria</taxon>
        <taxon>Bacillati</taxon>
        <taxon>Actinomycetota</taxon>
        <taxon>Actinomycetes</taxon>
        <taxon>Micrococcales</taxon>
        <taxon>Cellulomonadaceae</taxon>
        <taxon>Cellulomonas</taxon>
    </lineage>
</organism>
<dbReference type="Gene3D" id="1.10.10.10">
    <property type="entry name" value="Winged helix-like DNA-binding domain superfamily/Winged helix DNA-binding domain"/>
    <property type="match status" value="1"/>
</dbReference>
<evidence type="ECO:0000259" key="9">
    <source>
        <dbReference type="Pfam" id="PF21982"/>
    </source>
</evidence>
<evidence type="ECO:0000313" key="11">
    <source>
        <dbReference type="Proteomes" id="UP000296469"/>
    </source>
</evidence>
<dbReference type="PANTHER" id="PTHR33602:SF1">
    <property type="entry name" value="REGULATORY PROTEIN RECX FAMILY PROTEIN"/>
    <property type="match status" value="1"/>
</dbReference>
<comment type="function">
    <text evidence="5">Modulates RecA activity.</text>
</comment>
<dbReference type="Pfam" id="PF21981">
    <property type="entry name" value="RecX_HTH3"/>
    <property type="match status" value="1"/>
</dbReference>
<dbReference type="AlphaFoldDB" id="A0A4P7SMW1"/>
<sequence>MSRRTGDGAGPPAAGRRRGWAAPEPPEGGSAAPEPEPDHESVARAVVLRLLTGAPRSRAQLEQALAKRDVPEGVAARVLDRFTDVGLVDDEEYARTLVRSRHRERGLSRRALGTELRRKGIDDETAAAALEEVDGDDEVHAARELVAKKLRTTASLATDVRVRRTYAALARKGYPPGLVGGLVREALAAEGADDEGPAWSDAES</sequence>
<dbReference type="Pfam" id="PF21982">
    <property type="entry name" value="RecX_HTH1"/>
    <property type="match status" value="1"/>
</dbReference>
<keyword evidence="4 5" id="KW-0963">Cytoplasm</keyword>
<dbReference type="GO" id="GO:0006282">
    <property type="term" value="P:regulation of DNA repair"/>
    <property type="evidence" value="ECO:0007669"/>
    <property type="project" value="UniProtKB-UniRule"/>
</dbReference>
<evidence type="ECO:0000259" key="8">
    <source>
        <dbReference type="Pfam" id="PF21981"/>
    </source>
</evidence>
<keyword evidence="11" id="KW-1185">Reference proteome</keyword>
<feature type="domain" description="RecX third three-helical" evidence="8">
    <location>
        <begin position="136"/>
        <end position="179"/>
    </location>
</feature>
<dbReference type="Proteomes" id="UP000296469">
    <property type="component" value="Chromosome"/>
</dbReference>
<dbReference type="HAMAP" id="MF_01114">
    <property type="entry name" value="RecX"/>
    <property type="match status" value="1"/>
</dbReference>
<dbReference type="InterPro" id="IPR036388">
    <property type="entry name" value="WH-like_DNA-bd_sf"/>
</dbReference>
<protein>
    <recommendedName>
        <fullName evidence="3 5">Regulatory protein RecX</fullName>
    </recommendedName>
</protein>
<evidence type="ECO:0000256" key="6">
    <source>
        <dbReference type="SAM" id="MobiDB-lite"/>
    </source>
</evidence>
<comment type="subcellular location">
    <subcellularLocation>
        <location evidence="1 5">Cytoplasm</location>
    </subcellularLocation>
</comment>
<evidence type="ECO:0000256" key="1">
    <source>
        <dbReference type="ARBA" id="ARBA00004496"/>
    </source>
</evidence>
<dbReference type="Pfam" id="PF02631">
    <property type="entry name" value="RecX_HTH2"/>
    <property type="match status" value="1"/>
</dbReference>
<evidence type="ECO:0000259" key="7">
    <source>
        <dbReference type="Pfam" id="PF02631"/>
    </source>
</evidence>
<feature type="region of interest" description="Disordered" evidence="6">
    <location>
        <begin position="1"/>
        <end position="41"/>
    </location>
</feature>
<evidence type="ECO:0000256" key="2">
    <source>
        <dbReference type="ARBA" id="ARBA00009695"/>
    </source>
</evidence>
<dbReference type="OrthoDB" id="5244465at2"/>
<feature type="domain" description="RecX second three-helical" evidence="7">
    <location>
        <begin position="89"/>
        <end position="130"/>
    </location>
</feature>
<comment type="similarity">
    <text evidence="2 5">Belongs to the RecX family.</text>
</comment>
<proteinExistence type="inferred from homology"/>
<reference evidence="10 11" key="1">
    <citation type="submission" date="2019-04" db="EMBL/GenBank/DDBJ databases">
        <title>Isolation and identification of Cellulomonas shaoxiangyii sp. Nov. isolated from feces of the Tibetan antelopes (Pantholops hodgsonii) in the Qinghai-Tibet plateau of China.</title>
        <authorList>
            <person name="Tian Z."/>
        </authorList>
    </citation>
    <scope>NUCLEOTIDE SEQUENCE [LARGE SCALE GENOMIC DNA]</scope>
    <source>
        <strain evidence="10 11">Z28</strain>
    </source>
</reference>
<accession>A0A4P7SMW1</accession>
<dbReference type="InterPro" id="IPR053926">
    <property type="entry name" value="RecX_HTH_1st"/>
</dbReference>
<dbReference type="InterPro" id="IPR053924">
    <property type="entry name" value="RecX_HTH_2nd"/>
</dbReference>
<dbReference type="InterPro" id="IPR003783">
    <property type="entry name" value="Regulatory_RecX"/>
</dbReference>
<evidence type="ECO:0000256" key="5">
    <source>
        <dbReference type="HAMAP-Rule" id="MF_01114"/>
    </source>
</evidence>
<feature type="domain" description="RecX first three-helical" evidence="9">
    <location>
        <begin position="43"/>
        <end position="81"/>
    </location>
</feature>
<dbReference type="GO" id="GO:0005737">
    <property type="term" value="C:cytoplasm"/>
    <property type="evidence" value="ECO:0007669"/>
    <property type="project" value="UniProtKB-SubCell"/>
</dbReference>
<evidence type="ECO:0000256" key="4">
    <source>
        <dbReference type="ARBA" id="ARBA00022490"/>
    </source>
</evidence>
<dbReference type="PANTHER" id="PTHR33602">
    <property type="entry name" value="REGULATORY PROTEIN RECX FAMILY PROTEIN"/>
    <property type="match status" value="1"/>
</dbReference>
<dbReference type="KEGG" id="celz:E5225_10525"/>
<evidence type="ECO:0000256" key="3">
    <source>
        <dbReference type="ARBA" id="ARBA00018111"/>
    </source>
</evidence>
<dbReference type="EMBL" id="CP039291">
    <property type="protein sequence ID" value="QCB93933.1"/>
    <property type="molecule type" value="Genomic_DNA"/>
</dbReference>